<dbReference type="EMBL" id="CP140154">
    <property type="protein sequence ID" value="WQG91231.1"/>
    <property type="molecule type" value="Genomic_DNA"/>
</dbReference>
<sequence length="64" mass="7857">MKRNNYKPGVKGKKDHKKMTKESRNERMITWGIAISFLLFFLFYGYIHYKHLRQMDDRNTSLHH</sequence>
<protein>
    <submittedName>
        <fullName evidence="3">Uncharacterized protein</fullName>
    </submittedName>
</protein>
<keyword evidence="2" id="KW-0472">Membrane</keyword>
<keyword evidence="2" id="KW-1133">Transmembrane helix</keyword>
<dbReference type="Proteomes" id="UP001326715">
    <property type="component" value="Chromosome"/>
</dbReference>
<evidence type="ECO:0000313" key="4">
    <source>
        <dbReference type="Proteomes" id="UP001326715"/>
    </source>
</evidence>
<keyword evidence="2" id="KW-0812">Transmembrane</keyword>
<feature type="region of interest" description="Disordered" evidence="1">
    <location>
        <begin position="1"/>
        <end position="23"/>
    </location>
</feature>
<name>A0ABZ0XKR2_9BACT</name>
<evidence type="ECO:0000256" key="2">
    <source>
        <dbReference type="SAM" id="Phobius"/>
    </source>
</evidence>
<reference evidence="3 4" key="1">
    <citation type="submission" date="2023-11" db="EMBL/GenBank/DDBJ databases">
        <title>MicrobeMod: A computational toolkit for identifying prokaryotic methylation and restriction-modification with nanopore sequencing.</title>
        <authorList>
            <person name="Crits-Christoph A."/>
            <person name="Kang S.C."/>
            <person name="Lee H."/>
            <person name="Ostrov N."/>
        </authorList>
    </citation>
    <scope>NUCLEOTIDE SEQUENCE [LARGE SCALE GENOMIC DNA]</scope>
    <source>
        <strain evidence="3 4">ATCC 23090</strain>
    </source>
</reference>
<organism evidence="3 4">
    <name type="scientific">Chitinophaga sancti</name>
    <dbReference type="NCBI Taxonomy" id="1004"/>
    <lineage>
        <taxon>Bacteria</taxon>
        <taxon>Pseudomonadati</taxon>
        <taxon>Bacteroidota</taxon>
        <taxon>Chitinophagia</taxon>
        <taxon>Chitinophagales</taxon>
        <taxon>Chitinophagaceae</taxon>
        <taxon>Chitinophaga</taxon>
    </lineage>
</organism>
<accession>A0ABZ0XKR2</accession>
<evidence type="ECO:0000256" key="1">
    <source>
        <dbReference type="SAM" id="MobiDB-lite"/>
    </source>
</evidence>
<proteinExistence type="predicted"/>
<feature type="transmembrane region" description="Helical" evidence="2">
    <location>
        <begin position="28"/>
        <end position="47"/>
    </location>
</feature>
<evidence type="ECO:0000313" key="3">
    <source>
        <dbReference type="EMBL" id="WQG91231.1"/>
    </source>
</evidence>
<gene>
    <name evidence="3" type="ORF">SR876_06955</name>
</gene>
<keyword evidence="4" id="KW-1185">Reference proteome</keyword>
<feature type="compositionally biased region" description="Basic residues" evidence="1">
    <location>
        <begin position="1"/>
        <end position="19"/>
    </location>
</feature>
<dbReference type="RefSeq" id="WP_072366106.1">
    <property type="nucleotide sequence ID" value="NZ_CP139972.1"/>
</dbReference>